<dbReference type="RefSeq" id="WP_304602226.1">
    <property type="nucleotide sequence ID" value="NZ_JAUQYO010000001.1"/>
</dbReference>
<dbReference type="EMBL" id="JAUQYP010000002">
    <property type="protein sequence ID" value="MDO8108531.1"/>
    <property type="molecule type" value="Genomic_DNA"/>
</dbReference>
<evidence type="ECO:0000259" key="1">
    <source>
        <dbReference type="PROSITE" id="PS50902"/>
    </source>
</evidence>
<dbReference type="PANTHER" id="PTHR38030:SF2">
    <property type="entry name" value="PROTOPORPHYRINOGEN IX DEHYDROGENASE [QUINONE]"/>
    <property type="match status" value="1"/>
</dbReference>
<dbReference type="PROSITE" id="PS50902">
    <property type="entry name" value="FLAVODOXIN_LIKE"/>
    <property type="match status" value="1"/>
</dbReference>
<protein>
    <submittedName>
        <fullName evidence="2">Flavodoxin domain-containing protein</fullName>
    </submittedName>
</protein>
<comment type="caution">
    <text evidence="2">The sequence shown here is derived from an EMBL/GenBank/DDBJ whole genome shotgun (WGS) entry which is preliminary data.</text>
</comment>
<gene>
    <name evidence="2" type="ORF">Q6348_15140</name>
</gene>
<dbReference type="InterPro" id="IPR026816">
    <property type="entry name" value="Flavodoxin_dom"/>
</dbReference>
<dbReference type="Pfam" id="PF12724">
    <property type="entry name" value="Flavodoxin_5"/>
    <property type="match status" value="1"/>
</dbReference>
<evidence type="ECO:0000313" key="2">
    <source>
        <dbReference type="EMBL" id="MDO8108531.1"/>
    </source>
</evidence>
<proteinExistence type="predicted"/>
<dbReference type="PANTHER" id="PTHR38030">
    <property type="entry name" value="PROTOPORPHYRINOGEN IX DEHYDROGENASE [MENAQUINONE]"/>
    <property type="match status" value="1"/>
</dbReference>
<dbReference type="InterPro" id="IPR029039">
    <property type="entry name" value="Flavoprotein-like_sf"/>
</dbReference>
<name>A0ABT9DD76_9CELL</name>
<keyword evidence="3" id="KW-1185">Reference proteome</keyword>
<dbReference type="Proteomes" id="UP001232536">
    <property type="component" value="Unassembled WGS sequence"/>
</dbReference>
<dbReference type="Gene3D" id="3.40.50.360">
    <property type="match status" value="1"/>
</dbReference>
<dbReference type="InterPro" id="IPR052200">
    <property type="entry name" value="Protoporphyrinogen_IX_DH"/>
</dbReference>
<sequence length="172" mass="18737">MRVMVAVASRHGATREIGEAIADVLRGAGFDVDVTDPDDVEDVEPFDAVVLGSAVYVGRWAAGARAFVDRFAGRLAQRPVWLFSSGPVGDPPAPMGDPEEIGPIMRRMGARGHKTFAGRLDRGGLALAERAVVALVQAEQGDFRAWPDVQDWASRIAEDLHSEEIRRLRHVR</sequence>
<feature type="domain" description="Flavodoxin-like" evidence="1">
    <location>
        <begin position="3"/>
        <end position="157"/>
    </location>
</feature>
<reference evidence="2 3" key="1">
    <citation type="submission" date="2023-07" db="EMBL/GenBank/DDBJ databases">
        <title>Description of novel actinomycetes strains, isolated from tidal flat sediment.</title>
        <authorList>
            <person name="Lu C."/>
        </authorList>
    </citation>
    <scope>NUCLEOTIDE SEQUENCE [LARGE SCALE GENOMIC DNA]</scope>
    <source>
        <strain evidence="2 3">SYSU T00b441</strain>
    </source>
</reference>
<dbReference type="SUPFAM" id="SSF52218">
    <property type="entry name" value="Flavoproteins"/>
    <property type="match status" value="1"/>
</dbReference>
<organism evidence="2 3">
    <name type="scientific">Actinotalea lenta</name>
    <dbReference type="NCBI Taxonomy" id="3064654"/>
    <lineage>
        <taxon>Bacteria</taxon>
        <taxon>Bacillati</taxon>
        <taxon>Actinomycetota</taxon>
        <taxon>Actinomycetes</taxon>
        <taxon>Micrococcales</taxon>
        <taxon>Cellulomonadaceae</taxon>
        <taxon>Actinotalea</taxon>
    </lineage>
</organism>
<evidence type="ECO:0000313" key="3">
    <source>
        <dbReference type="Proteomes" id="UP001232536"/>
    </source>
</evidence>
<dbReference type="InterPro" id="IPR008254">
    <property type="entry name" value="Flavodoxin/NO_synth"/>
</dbReference>
<accession>A0ABT9DD76</accession>